<keyword evidence="1 2" id="KW-0732">Signal</keyword>
<dbReference type="EMBL" id="MF593913">
    <property type="protein sequence ID" value="AXB87331.1"/>
    <property type="molecule type" value="mRNA"/>
</dbReference>
<accession>A0A2Z5EM86</accession>
<dbReference type="InterPro" id="IPR036728">
    <property type="entry name" value="PBP_GOBP_sf"/>
</dbReference>
<dbReference type="InterPro" id="IPR006170">
    <property type="entry name" value="PBP/GOBP"/>
</dbReference>
<feature type="signal peptide" evidence="2">
    <location>
        <begin position="1"/>
        <end position="19"/>
    </location>
</feature>
<dbReference type="CDD" id="cd23992">
    <property type="entry name" value="PBP_GOBP"/>
    <property type="match status" value="1"/>
</dbReference>
<feature type="chain" id="PRO_5016391439" evidence="2">
    <location>
        <begin position="20"/>
        <end position="152"/>
    </location>
</feature>
<dbReference type="AlphaFoldDB" id="A0A2Z5EM86"/>
<dbReference type="GO" id="GO:0005549">
    <property type="term" value="F:odorant binding"/>
    <property type="evidence" value="ECO:0007669"/>
    <property type="project" value="InterPro"/>
</dbReference>
<dbReference type="Pfam" id="PF01395">
    <property type="entry name" value="PBP_GOBP"/>
    <property type="match status" value="1"/>
</dbReference>
<dbReference type="PANTHER" id="PTHR11857">
    <property type="entry name" value="ODORANT BINDING PROTEIN-RELATED"/>
    <property type="match status" value="1"/>
</dbReference>
<sequence length="152" mass="17045">MKYTVSLFSLFAVICLTAAIPPDYVKKISSYIETCTQKHGTNKDDVMKVLLEKVLPETHDLKCTLDCYMGEAGYIKEGKLDWEAAKASNVEKYSDDPESLEKANKIVDTCKEKVNIDGKKECEFSDVILDCIYAESKAVNLKTPDFLKAAKE</sequence>
<dbReference type="GO" id="GO:0007608">
    <property type="term" value="P:sensory perception of smell"/>
    <property type="evidence" value="ECO:0007669"/>
    <property type="project" value="TreeGrafter"/>
</dbReference>
<dbReference type="GO" id="GO:0005615">
    <property type="term" value="C:extracellular space"/>
    <property type="evidence" value="ECO:0007669"/>
    <property type="project" value="TreeGrafter"/>
</dbReference>
<evidence type="ECO:0000256" key="2">
    <source>
        <dbReference type="SAM" id="SignalP"/>
    </source>
</evidence>
<name>A0A2Z5EM86_9HEMI</name>
<organism evidence="3">
    <name type="scientific">Tropidothorax elegans</name>
    <dbReference type="NCBI Taxonomy" id="2233830"/>
    <lineage>
        <taxon>Eukaryota</taxon>
        <taxon>Metazoa</taxon>
        <taxon>Ecdysozoa</taxon>
        <taxon>Arthropoda</taxon>
        <taxon>Hexapoda</taxon>
        <taxon>Insecta</taxon>
        <taxon>Pterygota</taxon>
        <taxon>Neoptera</taxon>
        <taxon>Paraneoptera</taxon>
        <taxon>Hemiptera</taxon>
        <taxon>Heteroptera</taxon>
        <taxon>Panheteroptera</taxon>
        <taxon>Pentatomomorpha</taxon>
        <taxon>Lygaeoidea</taxon>
        <taxon>Lygaeidae</taxon>
        <taxon>Lygaeinae</taxon>
        <taxon>Tropidothorax</taxon>
    </lineage>
</organism>
<proteinExistence type="evidence at transcript level"/>
<dbReference type="Gene3D" id="1.10.238.20">
    <property type="entry name" value="Pheromone/general odorant binding protein domain"/>
    <property type="match status" value="1"/>
</dbReference>
<evidence type="ECO:0000256" key="1">
    <source>
        <dbReference type="ARBA" id="ARBA00022729"/>
    </source>
</evidence>
<reference evidence="3" key="1">
    <citation type="journal article" date="2015" name="PLoS ONE">
        <title>Molecular Characterization and Expression Profiling of Odorant-Binding Proteins in Apolygus lucorum.</title>
        <authorList>
            <person name="Yuan H.B."/>
            <person name="Ding Y.X."/>
            <person name="Gu S.H."/>
            <person name="Sun L."/>
            <person name="Zhu X.Q."/>
            <person name="Liu H.W."/>
            <person name="Dhiloo K.H."/>
            <person name="Zhang Y.J."/>
            <person name="Guo Y.Y."/>
        </authorList>
    </citation>
    <scope>NUCLEOTIDE SEQUENCE</scope>
    <source>
        <tissue evidence="3">Antenna</tissue>
    </source>
</reference>
<reference evidence="3" key="2">
    <citation type="submission" date="2017-08" db="EMBL/GenBank/DDBJ databases">
        <authorList>
            <person name="de Groot N.N."/>
        </authorList>
    </citation>
    <scope>NUCLEOTIDE SEQUENCE</scope>
    <source>
        <tissue evidence="3">Antenna</tissue>
    </source>
</reference>
<evidence type="ECO:0000313" key="3">
    <source>
        <dbReference type="EMBL" id="AXB87331.1"/>
    </source>
</evidence>
<dbReference type="SUPFAM" id="SSF47565">
    <property type="entry name" value="Insect pheromone/odorant-binding proteins"/>
    <property type="match status" value="1"/>
</dbReference>
<gene>
    <name evidence="3" type="primary">OBP16</name>
</gene>
<protein>
    <submittedName>
        <fullName evidence="3">Odorant-binding protein 16</fullName>
    </submittedName>
</protein>